<keyword evidence="8" id="KW-0969">Cilium</keyword>
<dbReference type="PANTHER" id="PTHR30288">
    <property type="entry name" value="FLAGELLAR CAP/ASSEMBLY PROTEIN FLID"/>
    <property type="match status" value="1"/>
</dbReference>
<dbReference type="Pfam" id="PF07195">
    <property type="entry name" value="FliD_C"/>
    <property type="match status" value="1"/>
</dbReference>
<dbReference type="GO" id="GO:0005576">
    <property type="term" value="C:extracellular region"/>
    <property type="evidence" value="ECO:0007669"/>
    <property type="project" value="UniProtKB-SubCell"/>
</dbReference>
<dbReference type="InterPro" id="IPR003481">
    <property type="entry name" value="FliD_N"/>
</dbReference>
<keyword evidence="3" id="KW-0175">Coiled coil</keyword>
<evidence type="ECO:0000313" key="8">
    <source>
        <dbReference type="EMBL" id="MBH9552753.1"/>
    </source>
</evidence>
<dbReference type="PANTHER" id="PTHR30288:SF0">
    <property type="entry name" value="FLAGELLAR HOOK-ASSOCIATED PROTEIN 2"/>
    <property type="match status" value="1"/>
</dbReference>
<evidence type="ECO:0000259" key="6">
    <source>
        <dbReference type="Pfam" id="PF02465"/>
    </source>
</evidence>
<evidence type="ECO:0000256" key="3">
    <source>
        <dbReference type="ARBA" id="ARBA00023054"/>
    </source>
</evidence>
<evidence type="ECO:0000313" key="9">
    <source>
        <dbReference type="Proteomes" id="UP000620139"/>
    </source>
</evidence>
<dbReference type="EMBL" id="JAEDAL010000002">
    <property type="protein sequence ID" value="MBH9552753.1"/>
    <property type="molecule type" value="Genomic_DNA"/>
</dbReference>
<feature type="domain" description="Flagellar hook-associated protein 2 C-terminal" evidence="7">
    <location>
        <begin position="241"/>
        <end position="466"/>
    </location>
</feature>
<keyword evidence="8" id="KW-0966">Cell projection</keyword>
<reference evidence="8" key="1">
    <citation type="submission" date="2020-12" db="EMBL/GenBank/DDBJ databases">
        <title>The genome sequence of Inhella sp. 4Y17.</title>
        <authorList>
            <person name="Liu Y."/>
        </authorList>
    </citation>
    <scope>NUCLEOTIDE SEQUENCE</scope>
    <source>
        <strain evidence="8">4Y10</strain>
    </source>
</reference>
<accession>A0A931NAR2</accession>
<evidence type="ECO:0000256" key="5">
    <source>
        <dbReference type="RuleBase" id="RU362066"/>
    </source>
</evidence>
<evidence type="ECO:0000256" key="1">
    <source>
        <dbReference type="ARBA" id="ARBA00009764"/>
    </source>
</evidence>
<comment type="subcellular location">
    <subcellularLocation>
        <location evidence="5">Secreted</location>
    </subcellularLocation>
    <subcellularLocation>
        <location evidence="5">Bacterial flagellum</location>
    </subcellularLocation>
</comment>
<dbReference type="InterPro" id="IPR040026">
    <property type="entry name" value="FliD"/>
</dbReference>
<dbReference type="Pfam" id="PF02465">
    <property type="entry name" value="FliD_N"/>
    <property type="match status" value="1"/>
</dbReference>
<organism evidence="8 9">
    <name type="scientific">Inhella gelatinilytica</name>
    <dbReference type="NCBI Taxonomy" id="2795030"/>
    <lineage>
        <taxon>Bacteria</taxon>
        <taxon>Pseudomonadati</taxon>
        <taxon>Pseudomonadota</taxon>
        <taxon>Betaproteobacteria</taxon>
        <taxon>Burkholderiales</taxon>
        <taxon>Sphaerotilaceae</taxon>
        <taxon>Inhella</taxon>
    </lineage>
</organism>
<comment type="caution">
    <text evidence="8">The sequence shown here is derived from an EMBL/GenBank/DDBJ whole genome shotgun (WGS) entry which is preliminary data.</text>
</comment>
<sequence>MASITSAGIGSGLDVESLISKLVSVERAPIQQLQKRTDGLKTQLSAYGKLQSSLSALRDAASKLTRADTFGAVSTSSTNAAAVSASAVNGTAAGSYGVTVTRLAAAQSLASAAQPTGSSTGTGTITIDFGTYTTNNLGEVNFDADPARTSLVIPVISGDDQLDKVRDKINAMKLGIVASVVTDANGSRLVMRGVDPGAANAFRVTVADDDGNSTDGTGLSAFAYDRSTLSPVNTGSIKQTAVNAQATIEGVDIESASNTISSAIEGVSFTLSKTSADPITITVGQDKAAIKKAVTDFAAAYNDTLKLLRDQSRYDAATKTAGPLQGDSTVVSLINQMRNLAGSTSTLGGTLTRFAEIGLDPSSDGSLKVNDTKLDAAVAKATDLKALLSGEDAGNSANNGLALRLREMADALLSTDGRLTNRQKGLQDRISTNDKRETELERRVALAERRLRAQYTALDGSMSRMQGVSSYLNQQLSKL</sequence>
<comment type="similarity">
    <text evidence="1 5">Belongs to the FliD family.</text>
</comment>
<keyword evidence="4 5" id="KW-0975">Bacterial flagellum</keyword>
<keyword evidence="9" id="KW-1185">Reference proteome</keyword>
<evidence type="ECO:0000256" key="4">
    <source>
        <dbReference type="ARBA" id="ARBA00023143"/>
    </source>
</evidence>
<dbReference type="AlphaFoldDB" id="A0A931NAR2"/>
<dbReference type="InterPro" id="IPR010809">
    <property type="entry name" value="FliD_C"/>
</dbReference>
<dbReference type="GO" id="GO:0009421">
    <property type="term" value="C:bacterial-type flagellum filament cap"/>
    <property type="evidence" value="ECO:0007669"/>
    <property type="project" value="InterPro"/>
</dbReference>
<dbReference type="GO" id="GO:0009424">
    <property type="term" value="C:bacterial-type flagellum hook"/>
    <property type="evidence" value="ECO:0007669"/>
    <property type="project" value="UniProtKB-UniRule"/>
</dbReference>
<comment type="subunit">
    <text evidence="2 5">Homopentamer.</text>
</comment>
<dbReference type="GO" id="GO:0071973">
    <property type="term" value="P:bacterial-type flagellum-dependent cell motility"/>
    <property type="evidence" value="ECO:0007669"/>
    <property type="project" value="TreeGrafter"/>
</dbReference>
<keyword evidence="8" id="KW-0282">Flagellum</keyword>
<proteinExistence type="inferred from homology"/>
<feature type="domain" description="Flagellar hook-associated protein 2 N-terminal" evidence="6">
    <location>
        <begin position="11"/>
        <end position="107"/>
    </location>
</feature>
<comment type="function">
    <text evidence="5">Required for morphogenesis and for the elongation of the flagellar filament by facilitating polymerization of the flagellin monomers at the tip of growing filament. Forms a capping structure, which prevents flagellin subunits (transported through the central channel of the flagellum) from leaking out without polymerization at the distal end.</text>
</comment>
<name>A0A931NAR2_9BURK</name>
<dbReference type="Proteomes" id="UP000620139">
    <property type="component" value="Unassembled WGS sequence"/>
</dbReference>
<evidence type="ECO:0000259" key="7">
    <source>
        <dbReference type="Pfam" id="PF07195"/>
    </source>
</evidence>
<gene>
    <name evidence="8" type="primary">fliD</name>
    <name evidence="8" type="ORF">I7X43_07790</name>
</gene>
<dbReference type="GO" id="GO:0007155">
    <property type="term" value="P:cell adhesion"/>
    <property type="evidence" value="ECO:0007669"/>
    <property type="project" value="InterPro"/>
</dbReference>
<dbReference type="RefSeq" id="WP_198100335.1">
    <property type="nucleotide sequence ID" value="NZ_JAEDAL010000002.1"/>
</dbReference>
<keyword evidence="5" id="KW-0964">Secreted</keyword>
<evidence type="ECO:0000256" key="2">
    <source>
        <dbReference type="ARBA" id="ARBA00011255"/>
    </source>
</evidence>
<protein>
    <recommendedName>
        <fullName evidence="5">Flagellar hook-associated protein 2</fullName>
        <shortName evidence="5">HAP2</shortName>
    </recommendedName>
    <alternativeName>
        <fullName evidence="5">Flagellar cap protein</fullName>
    </alternativeName>
</protein>